<proteinExistence type="predicted"/>
<gene>
    <name evidence="5" type="ordered locus">KNP414_01903</name>
</gene>
<accession>F8FR27</accession>
<dbReference type="HOGENOM" id="CLU_097806_5_3_9"/>
<evidence type="ECO:0000256" key="1">
    <source>
        <dbReference type="ARBA" id="ARBA00023015"/>
    </source>
</evidence>
<dbReference type="Pfam" id="PF01022">
    <property type="entry name" value="HTH_5"/>
    <property type="match status" value="1"/>
</dbReference>
<keyword evidence="2" id="KW-0238">DNA-binding</keyword>
<dbReference type="InterPro" id="IPR051081">
    <property type="entry name" value="HTH_MetalResp_TranReg"/>
</dbReference>
<dbReference type="NCBIfam" id="NF033788">
    <property type="entry name" value="HTH_metalloreg"/>
    <property type="match status" value="1"/>
</dbReference>
<name>F8FR27_PAEMK</name>
<evidence type="ECO:0000313" key="6">
    <source>
        <dbReference type="Proteomes" id="UP000006620"/>
    </source>
</evidence>
<dbReference type="PANTHER" id="PTHR33154:SF36">
    <property type="entry name" value="TRANSCRIPTIONAL REGULATOR"/>
    <property type="match status" value="1"/>
</dbReference>
<dbReference type="SUPFAM" id="SSF46785">
    <property type="entry name" value="Winged helix' DNA-binding domain"/>
    <property type="match status" value="1"/>
</dbReference>
<reference evidence="5 6" key="2">
    <citation type="journal article" date="2013" name="Genome Announc.">
        <title>Genome Sequence of Growth-Improving Paenibacillus mucilaginosus Strain KNP414.</title>
        <authorList>
            <person name="Lu J.J."/>
            <person name="Wang J.F."/>
            <person name="Hu X.F."/>
        </authorList>
    </citation>
    <scope>NUCLEOTIDE SEQUENCE [LARGE SCALE GENOMIC DNA]</scope>
    <source>
        <strain evidence="5 6">KNP414</strain>
    </source>
</reference>
<dbReference type="PANTHER" id="PTHR33154">
    <property type="entry name" value="TRANSCRIPTIONAL REGULATOR, ARSR FAMILY"/>
    <property type="match status" value="1"/>
</dbReference>
<dbReference type="CDD" id="cd00090">
    <property type="entry name" value="HTH_ARSR"/>
    <property type="match status" value="1"/>
</dbReference>
<keyword evidence="1" id="KW-0805">Transcription regulation</keyword>
<dbReference type="RefSeq" id="WP_013915627.1">
    <property type="nucleotide sequence ID" value="NC_015690.1"/>
</dbReference>
<evidence type="ECO:0000313" key="5">
    <source>
        <dbReference type="EMBL" id="AEI40465.1"/>
    </source>
</evidence>
<sequence>MEHLEITAKFIRGFADKTRLQILHSLMRKEKTVSELVEEIGVAQSRASQHLACLRDCGIVEGRQEGKFVYYSIKGEEIIRLLQMFETALKPVESLVACCETVEELTCTPAIRKE</sequence>
<dbReference type="PATRIC" id="fig|1036673.3.peg.1699"/>
<dbReference type="Gene3D" id="1.10.10.10">
    <property type="entry name" value="Winged helix-like DNA-binding domain superfamily/Winged helix DNA-binding domain"/>
    <property type="match status" value="1"/>
</dbReference>
<dbReference type="GO" id="GO:0003700">
    <property type="term" value="F:DNA-binding transcription factor activity"/>
    <property type="evidence" value="ECO:0007669"/>
    <property type="project" value="InterPro"/>
</dbReference>
<organism evidence="5 6">
    <name type="scientific">Paenibacillus mucilaginosus (strain KNP414)</name>
    <dbReference type="NCBI Taxonomy" id="1036673"/>
    <lineage>
        <taxon>Bacteria</taxon>
        <taxon>Bacillati</taxon>
        <taxon>Bacillota</taxon>
        <taxon>Bacilli</taxon>
        <taxon>Bacillales</taxon>
        <taxon>Paenibacillaceae</taxon>
        <taxon>Paenibacillus</taxon>
    </lineage>
</organism>
<reference evidence="6" key="1">
    <citation type="submission" date="2011-06" db="EMBL/GenBank/DDBJ databases">
        <title>Complete genome sequence of Paenibacillus mucilaginosus KNP414.</title>
        <authorList>
            <person name="Wang J."/>
            <person name="Hu S."/>
            <person name="Hu X."/>
            <person name="Zhang B."/>
            <person name="Dong D."/>
            <person name="Zhang S."/>
            <person name="Zhao K."/>
            <person name="Wu D."/>
        </authorList>
    </citation>
    <scope>NUCLEOTIDE SEQUENCE [LARGE SCALE GENOMIC DNA]</scope>
    <source>
        <strain evidence="6">KNP414</strain>
    </source>
</reference>
<keyword evidence="3" id="KW-0804">Transcription</keyword>
<evidence type="ECO:0000256" key="2">
    <source>
        <dbReference type="ARBA" id="ARBA00023125"/>
    </source>
</evidence>
<dbReference type="Proteomes" id="UP000006620">
    <property type="component" value="Chromosome"/>
</dbReference>
<dbReference type="InterPro" id="IPR036388">
    <property type="entry name" value="WH-like_DNA-bd_sf"/>
</dbReference>
<dbReference type="PROSITE" id="PS50987">
    <property type="entry name" value="HTH_ARSR_2"/>
    <property type="match status" value="1"/>
</dbReference>
<dbReference type="GO" id="GO:0003677">
    <property type="term" value="F:DNA binding"/>
    <property type="evidence" value="ECO:0007669"/>
    <property type="project" value="UniProtKB-KW"/>
</dbReference>
<dbReference type="SMART" id="SM00418">
    <property type="entry name" value="HTH_ARSR"/>
    <property type="match status" value="1"/>
</dbReference>
<dbReference type="KEGG" id="pms:KNP414_01903"/>
<dbReference type="PRINTS" id="PR00778">
    <property type="entry name" value="HTHARSR"/>
</dbReference>
<evidence type="ECO:0000259" key="4">
    <source>
        <dbReference type="PROSITE" id="PS50987"/>
    </source>
</evidence>
<dbReference type="InterPro" id="IPR036390">
    <property type="entry name" value="WH_DNA-bd_sf"/>
</dbReference>
<dbReference type="AlphaFoldDB" id="F8FR27"/>
<dbReference type="InterPro" id="IPR011991">
    <property type="entry name" value="ArsR-like_HTH"/>
</dbReference>
<evidence type="ECO:0000256" key="3">
    <source>
        <dbReference type="ARBA" id="ARBA00023163"/>
    </source>
</evidence>
<feature type="domain" description="HTH arsR-type" evidence="4">
    <location>
        <begin position="1"/>
        <end position="93"/>
    </location>
</feature>
<dbReference type="EMBL" id="CP002869">
    <property type="protein sequence ID" value="AEI40465.1"/>
    <property type="molecule type" value="Genomic_DNA"/>
</dbReference>
<protein>
    <submittedName>
        <fullName evidence="5">ArsR family transcriptional regulator</fullName>
    </submittedName>
</protein>
<dbReference type="InterPro" id="IPR001845">
    <property type="entry name" value="HTH_ArsR_DNA-bd_dom"/>
</dbReference>